<protein>
    <recommendedName>
        <fullName evidence="4">SEC10/PgrA surface exclusion domain-containing protein</fullName>
    </recommendedName>
</protein>
<feature type="region of interest" description="Disordered" evidence="1">
    <location>
        <begin position="34"/>
        <end position="54"/>
    </location>
</feature>
<dbReference type="NCBIfam" id="TIGR04320">
    <property type="entry name" value="Surf_Exclu_PgrA"/>
    <property type="match status" value="1"/>
</dbReference>
<dbReference type="STRING" id="1600.LBAT_1338"/>
<keyword evidence="3" id="KW-1185">Reference proteome</keyword>
<name>A0A0D6A4I2_9LACO</name>
<accession>A0A0D6A4I2</accession>
<dbReference type="Proteomes" id="UP000035709">
    <property type="component" value="Chromosome"/>
</dbReference>
<evidence type="ECO:0000313" key="3">
    <source>
        <dbReference type="Proteomes" id="UP000035709"/>
    </source>
</evidence>
<proteinExistence type="predicted"/>
<reference evidence="2 3" key="1">
    <citation type="submission" date="2015-03" db="EMBL/GenBank/DDBJ databases">
        <title>Complete genome sequence of Lactobacillus acetotolerans NBRC 13120.</title>
        <authorList>
            <person name="Toh H."/>
            <person name="Morita H."/>
            <person name="Fujita N."/>
        </authorList>
    </citation>
    <scope>NUCLEOTIDE SEQUENCE [LARGE SCALE GENOMIC DNA]</scope>
    <source>
        <strain evidence="2 3">NBRC 13120</strain>
    </source>
</reference>
<organism evidence="2 3">
    <name type="scientific">Lactobacillus acetotolerans</name>
    <dbReference type="NCBI Taxonomy" id="1600"/>
    <lineage>
        <taxon>Bacteria</taxon>
        <taxon>Bacillati</taxon>
        <taxon>Bacillota</taxon>
        <taxon>Bacilli</taxon>
        <taxon>Lactobacillales</taxon>
        <taxon>Lactobacillaceae</taxon>
        <taxon>Lactobacillus</taxon>
    </lineage>
</organism>
<evidence type="ECO:0000313" key="2">
    <source>
        <dbReference type="EMBL" id="BAQ57727.1"/>
    </source>
</evidence>
<dbReference type="AlphaFoldDB" id="A0A0D6A4I2"/>
<dbReference type="EMBL" id="AP014808">
    <property type="protein sequence ID" value="BAQ57727.1"/>
    <property type="molecule type" value="Genomic_DNA"/>
</dbReference>
<evidence type="ECO:0008006" key="4">
    <source>
        <dbReference type="Google" id="ProtNLM"/>
    </source>
</evidence>
<dbReference type="InterPro" id="IPR027607">
    <property type="entry name" value="Surf_Exclu_SEC10/PgrA"/>
</dbReference>
<sequence>MPRGYTRSALLKAYQGKPSADFVKASMKGMNDNTFSRTKTAESKNDNDTIIDPTNLTTAQSSELTSYTLRLINEARSDLNLKPWLGSRGTQKLAQDIANEYTKNGRSIKDGHYVAGIVHACKANGLNLNDNYVEDMAGFYNPKQTMTMTEMKKNVYFGLKQMLFGYVGSGEGQRNNKKYYREWEHAGDLFNTQGSLHDGDHNYFGFSISKANNIYSMHYISVPTFIVKSSKYNISFRP</sequence>
<dbReference type="KEGG" id="lae:LBAT_1338"/>
<gene>
    <name evidence="2" type="ORF">LBAT_1338</name>
</gene>
<evidence type="ECO:0000256" key="1">
    <source>
        <dbReference type="SAM" id="MobiDB-lite"/>
    </source>
</evidence>
<dbReference type="PATRIC" id="fig|1600.4.peg.1366"/>